<name>I2NEM5_NEISI</name>
<proteinExistence type="predicted"/>
<evidence type="ECO:0000313" key="1">
    <source>
        <dbReference type="EMBL" id="EIG24286.1"/>
    </source>
</evidence>
<gene>
    <name evidence="1" type="ORF">HMPREF1051_1162</name>
</gene>
<dbReference type="PATRIC" id="fig|1095748.3.peg.2539"/>
<accession>I2NEM5</accession>
<protein>
    <submittedName>
        <fullName evidence="1">Uncharacterized protein</fullName>
    </submittedName>
</protein>
<comment type="caution">
    <text evidence="1">The sequence shown here is derived from an EMBL/GenBank/DDBJ whole genome shotgun (WGS) entry which is preliminary data.</text>
</comment>
<dbReference type="EMBL" id="AJMT01000198">
    <property type="protein sequence ID" value="EIG24286.1"/>
    <property type="molecule type" value="Genomic_DNA"/>
</dbReference>
<reference evidence="1 2" key="1">
    <citation type="submission" date="2012-04" db="EMBL/GenBank/DDBJ databases">
        <authorList>
            <person name="Harkins D.M."/>
            <person name="Madupu R."/>
            <person name="Durkin A.S."/>
            <person name="Torralba M."/>
            <person name="Methe B."/>
            <person name="Sutton G.G."/>
            <person name="Nelson K.E."/>
        </authorList>
    </citation>
    <scope>NUCLEOTIDE SEQUENCE [LARGE SCALE GENOMIC DNA]</scope>
    <source>
        <strain evidence="1 2">VK64</strain>
    </source>
</reference>
<sequence length="46" mass="5666">MIPKRAEKVNLRGRVRGRLKRRNSTKLPLWRCPCMRRFVRHHVMQP</sequence>
<dbReference type="AlphaFoldDB" id="I2NEM5"/>
<evidence type="ECO:0000313" key="2">
    <source>
        <dbReference type="Proteomes" id="UP000004473"/>
    </source>
</evidence>
<dbReference type="Proteomes" id="UP000004473">
    <property type="component" value="Unassembled WGS sequence"/>
</dbReference>
<organism evidence="1 2">
    <name type="scientific">Neisseria sicca VK64</name>
    <dbReference type="NCBI Taxonomy" id="1095748"/>
    <lineage>
        <taxon>Bacteria</taxon>
        <taxon>Pseudomonadati</taxon>
        <taxon>Pseudomonadota</taxon>
        <taxon>Betaproteobacteria</taxon>
        <taxon>Neisseriales</taxon>
        <taxon>Neisseriaceae</taxon>
        <taxon>Neisseria</taxon>
    </lineage>
</organism>